<evidence type="ECO:0000256" key="4">
    <source>
        <dbReference type="ARBA" id="ARBA00022475"/>
    </source>
</evidence>
<dbReference type="InterPro" id="IPR037294">
    <property type="entry name" value="ABC_BtuC-like"/>
</dbReference>
<accession>A0A4R9C311</accession>
<evidence type="ECO:0000313" key="10">
    <source>
        <dbReference type="EMBL" id="TFF66153.1"/>
    </source>
</evidence>
<feature type="transmembrane region" description="Helical" evidence="9">
    <location>
        <begin position="226"/>
        <end position="244"/>
    </location>
</feature>
<dbReference type="Proteomes" id="UP000297454">
    <property type="component" value="Unassembled WGS sequence"/>
</dbReference>
<dbReference type="Pfam" id="PF00950">
    <property type="entry name" value="ABC-3"/>
    <property type="match status" value="1"/>
</dbReference>
<dbReference type="PANTHER" id="PTHR30477">
    <property type="entry name" value="ABC-TRANSPORTER METAL-BINDING PROTEIN"/>
    <property type="match status" value="1"/>
</dbReference>
<comment type="similarity">
    <text evidence="2 8">Belongs to the ABC-3 integral membrane protein family.</text>
</comment>
<keyword evidence="3 8" id="KW-0813">Transport</keyword>
<dbReference type="GeneID" id="97030519"/>
<evidence type="ECO:0000256" key="3">
    <source>
        <dbReference type="ARBA" id="ARBA00022448"/>
    </source>
</evidence>
<gene>
    <name evidence="10" type="ORF">EQF91_04415</name>
</gene>
<keyword evidence="7 9" id="KW-0472">Membrane</keyword>
<dbReference type="PANTHER" id="PTHR30477:SF8">
    <property type="entry name" value="METAL TRANSPORT SYSTEM MEMBRANE PROTEIN CT_070-RELATED"/>
    <property type="match status" value="1"/>
</dbReference>
<evidence type="ECO:0000256" key="6">
    <source>
        <dbReference type="ARBA" id="ARBA00022989"/>
    </source>
</evidence>
<comment type="subcellular location">
    <subcellularLocation>
        <location evidence="1 8">Cell membrane</location>
        <topology evidence="1 8">Multi-pass membrane protein</topology>
    </subcellularLocation>
</comment>
<proteinExistence type="inferred from homology"/>
<dbReference type="InterPro" id="IPR001626">
    <property type="entry name" value="ABC_TroCD"/>
</dbReference>
<evidence type="ECO:0000256" key="5">
    <source>
        <dbReference type="ARBA" id="ARBA00022692"/>
    </source>
</evidence>
<dbReference type="EMBL" id="SCFR01000012">
    <property type="protein sequence ID" value="TFF66153.1"/>
    <property type="molecule type" value="Genomic_DNA"/>
</dbReference>
<feature type="transmembrane region" description="Helical" evidence="9">
    <location>
        <begin position="56"/>
        <end position="75"/>
    </location>
</feature>
<dbReference type="AlphaFoldDB" id="A0A4R9C311"/>
<dbReference type="SUPFAM" id="SSF81345">
    <property type="entry name" value="ABC transporter involved in vitamin B12 uptake, BtuC"/>
    <property type="match status" value="1"/>
</dbReference>
<name>A0A4R9C311_9FIRM</name>
<dbReference type="GO" id="GO:0055085">
    <property type="term" value="P:transmembrane transport"/>
    <property type="evidence" value="ECO:0007669"/>
    <property type="project" value="InterPro"/>
</dbReference>
<evidence type="ECO:0000256" key="2">
    <source>
        <dbReference type="ARBA" id="ARBA00008034"/>
    </source>
</evidence>
<keyword evidence="6 9" id="KW-1133">Transmembrane helix</keyword>
<evidence type="ECO:0000256" key="8">
    <source>
        <dbReference type="RuleBase" id="RU003943"/>
    </source>
</evidence>
<evidence type="ECO:0000256" key="1">
    <source>
        <dbReference type="ARBA" id="ARBA00004651"/>
    </source>
</evidence>
<protein>
    <submittedName>
        <fullName evidence="10">Metal ABC transporter permease</fullName>
    </submittedName>
</protein>
<evidence type="ECO:0000256" key="7">
    <source>
        <dbReference type="ARBA" id="ARBA00023136"/>
    </source>
</evidence>
<feature type="transmembrane region" description="Helical" evidence="9">
    <location>
        <begin position="170"/>
        <end position="193"/>
    </location>
</feature>
<keyword evidence="4" id="KW-1003">Cell membrane</keyword>
<reference evidence="10 11" key="1">
    <citation type="submission" date="2019-01" db="EMBL/GenBank/DDBJ databases">
        <title>Draft Genome Sequences of Helcococcus ovis Strains Isolated from the Uterus and Vagina of Dairy Cows with Metritis.</title>
        <authorList>
            <person name="Cunha F."/>
            <person name="Jeon S.J."/>
            <person name="Kutzer P."/>
            <person name="Galvao K.N."/>
        </authorList>
    </citation>
    <scope>NUCLEOTIDE SEQUENCE [LARGE SCALE GENOMIC DNA]</scope>
    <source>
        <strain evidence="10 11">KG-37</strain>
    </source>
</reference>
<feature type="transmembrane region" description="Helical" evidence="9">
    <location>
        <begin position="87"/>
        <end position="106"/>
    </location>
</feature>
<sequence>MTDALLVLIFTAISCSLLGVFMVLRKLSMVTDAISHTVLLGIVLVFFFVNDLRSPLLIFGATVIGVLTVILIESLGNLNTIKYEDSIGVIYPVLFSIAVILISKYFRGVHLDTDIVLVGEVIFSSLEHVEILGFNISKSVLQSGITSIVVLTYIVLLFKELKATTFDRDYAKLIGINTLFIFYSLMTMSSFVSVISFEAVGGMLVISFFIAPAATALIITKDLKYTLLYTAIIATINCIIGYIFSLYLNASMSGMCSFVNMLTYIVFLLYNKYRNKNN</sequence>
<feature type="transmembrane region" description="Helical" evidence="9">
    <location>
        <begin position="199"/>
        <end position="219"/>
    </location>
</feature>
<evidence type="ECO:0000313" key="11">
    <source>
        <dbReference type="Proteomes" id="UP000297454"/>
    </source>
</evidence>
<dbReference type="GO" id="GO:0010043">
    <property type="term" value="P:response to zinc ion"/>
    <property type="evidence" value="ECO:0007669"/>
    <property type="project" value="TreeGrafter"/>
</dbReference>
<dbReference type="OrthoDB" id="9788905at2"/>
<keyword evidence="11" id="KW-1185">Reference proteome</keyword>
<feature type="transmembrane region" description="Helical" evidence="9">
    <location>
        <begin position="250"/>
        <end position="270"/>
    </location>
</feature>
<comment type="caution">
    <text evidence="10">The sequence shown here is derived from an EMBL/GenBank/DDBJ whole genome shotgun (WGS) entry which is preliminary data.</text>
</comment>
<dbReference type="Gene3D" id="1.10.3470.10">
    <property type="entry name" value="ABC transporter involved in vitamin B12 uptake, BtuC"/>
    <property type="match status" value="1"/>
</dbReference>
<evidence type="ECO:0000256" key="9">
    <source>
        <dbReference type="SAM" id="Phobius"/>
    </source>
</evidence>
<feature type="transmembrane region" description="Helical" evidence="9">
    <location>
        <begin position="33"/>
        <end position="50"/>
    </location>
</feature>
<feature type="transmembrane region" description="Helical" evidence="9">
    <location>
        <begin position="6"/>
        <end position="24"/>
    </location>
</feature>
<keyword evidence="5 8" id="KW-0812">Transmembrane</keyword>
<feature type="transmembrane region" description="Helical" evidence="9">
    <location>
        <begin position="140"/>
        <end position="158"/>
    </location>
</feature>
<organism evidence="10 11">
    <name type="scientific">Helcococcus ovis</name>
    <dbReference type="NCBI Taxonomy" id="72026"/>
    <lineage>
        <taxon>Bacteria</taxon>
        <taxon>Bacillati</taxon>
        <taxon>Bacillota</taxon>
        <taxon>Tissierellia</taxon>
        <taxon>Tissierellales</taxon>
        <taxon>Peptoniphilaceae</taxon>
        <taxon>Helcococcus</taxon>
    </lineage>
</organism>
<dbReference type="GO" id="GO:0043190">
    <property type="term" value="C:ATP-binding cassette (ABC) transporter complex"/>
    <property type="evidence" value="ECO:0007669"/>
    <property type="project" value="InterPro"/>
</dbReference>
<dbReference type="RefSeq" id="WP_134710442.1">
    <property type="nucleotide sequence ID" value="NZ_CP119081.1"/>
</dbReference>